<dbReference type="InterPro" id="IPR050699">
    <property type="entry name" value="RNA-DNA_Helicase"/>
</dbReference>
<evidence type="ECO:0000256" key="1">
    <source>
        <dbReference type="ARBA" id="ARBA00022741"/>
    </source>
</evidence>
<evidence type="ECO:0000256" key="4">
    <source>
        <dbReference type="ARBA" id="ARBA00022840"/>
    </source>
</evidence>
<dbReference type="GO" id="GO:0004386">
    <property type="term" value="F:helicase activity"/>
    <property type="evidence" value="ECO:0007669"/>
    <property type="project" value="UniProtKB-KW"/>
</dbReference>
<dbReference type="InterPro" id="IPR014001">
    <property type="entry name" value="Helicase_ATP-bd"/>
</dbReference>
<feature type="domain" description="Helicase C-terminal" evidence="6">
    <location>
        <begin position="233"/>
        <end position="433"/>
    </location>
</feature>
<dbReference type="OrthoDB" id="3229913at2"/>
<keyword evidence="8" id="KW-1185">Reference proteome</keyword>
<dbReference type="CDD" id="cd17921">
    <property type="entry name" value="DEXHc_Ski2"/>
    <property type="match status" value="1"/>
</dbReference>
<evidence type="ECO:0000259" key="6">
    <source>
        <dbReference type="PROSITE" id="PS51194"/>
    </source>
</evidence>
<dbReference type="Pfam" id="PF00271">
    <property type="entry name" value="Helicase_C"/>
    <property type="match status" value="1"/>
</dbReference>
<dbReference type="Proteomes" id="UP000216352">
    <property type="component" value="Unassembled WGS sequence"/>
</dbReference>
<evidence type="ECO:0000313" key="8">
    <source>
        <dbReference type="Proteomes" id="UP000216352"/>
    </source>
</evidence>
<dbReference type="InterPro" id="IPR027417">
    <property type="entry name" value="P-loop_NTPase"/>
</dbReference>
<keyword evidence="1" id="KW-0547">Nucleotide-binding</keyword>
<dbReference type="InterPro" id="IPR021904">
    <property type="entry name" value="DUF3516"/>
</dbReference>
<dbReference type="GO" id="GO:0003676">
    <property type="term" value="F:nucleic acid binding"/>
    <property type="evidence" value="ECO:0007669"/>
    <property type="project" value="InterPro"/>
</dbReference>
<gene>
    <name evidence="7" type="ORF">BLEM_0867</name>
</gene>
<keyword evidence="4" id="KW-0067">ATP-binding</keyword>
<dbReference type="RefSeq" id="WP_072723802.1">
    <property type="nucleotide sequence ID" value="NZ_BDIS01000003.1"/>
</dbReference>
<dbReference type="SMART" id="SM00487">
    <property type="entry name" value="DEXDc"/>
    <property type="match status" value="1"/>
</dbReference>
<protein>
    <submittedName>
        <fullName evidence="7">DEAD/DEAH box helicase</fullName>
    </submittedName>
</protein>
<accession>A0A261FT04</accession>
<evidence type="ECO:0000313" key="7">
    <source>
        <dbReference type="EMBL" id="OZG62321.1"/>
    </source>
</evidence>
<keyword evidence="2" id="KW-0378">Hydrolase</keyword>
<comment type="caution">
    <text evidence="7">The sequence shown here is derived from an EMBL/GenBank/DDBJ whole genome shotgun (WGS) entry which is preliminary data.</text>
</comment>
<dbReference type="PROSITE" id="PS51192">
    <property type="entry name" value="HELICASE_ATP_BIND_1"/>
    <property type="match status" value="1"/>
</dbReference>
<dbReference type="PANTHER" id="PTHR12131:SF1">
    <property type="entry name" value="ATP-DEPENDENT RNA HELICASE SUPV3L1, MITOCHONDRIAL-RELATED"/>
    <property type="match status" value="1"/>
</dbReference>
<name>A0A261FT04_9BIFI</name>
<dbReference type="Pfam" id="PF00270">
    <property type="entry name" value="DEAD"/>
    <property type="match status" value="1"/>
</dbReference>
<proteinExistence type="predicted"/>
<dbReference type="GO" id="GO:0016787">
    <property type="term" value="F:hydrolase activity"/>
    <property type="evidence" value="ECO:0007669"/>
    <property type="project" value="UniProtKB-KW"/>
</dbReference>
<evidence type="ECO:0000256" key="2">
    <source>
        <dbReference type="ARBA" id="ARBA00022801"/>
    </source>
</evidence>
<dbReference type="InterPro" id="IPR011545">
    <property type="entry name" value="DEAD/DEAH_box_helicase_dom"/>
</dbReference>
<sequence>MTDEQGDKRYGSLGALAPDWYDDGARNLAADDIYERFFEWVVGTKGIEPWPHQEEAIMDLLAGDHVILNTPTGSGKSLVALGMHFAALCTGRRSYYTAPIKALVSEKFFDLVEVFGRDLVGMITGDTHINADAPIICCTAEILANQALREGRRADVGCVAMDEFHYYGDPERGWAWQVPLLTLPRTQFLLMSATLGNVDSIADKLESMTDTDVDVIADAPRPVPLTYEYTLDPLERTVELAFNEGSTPIYVVHFSQDAALETAQALASTGVSSKEQRTAIAEAIKGTKFTTAFGKILQRLLRTGVGIHHAGMLPRYRRLVEQLAQQGLLPVICGTDTLGVGINVPIHSVVLTALTKFDGSKMRRLRAREFHQIAGRAGRMGFDTEGLVIAEAPEFEIENQKAVAKAGGDPKKLKKIKRKKAPEGFVTWNENTFDKLIDADPETLVPHLKITHSMVLNEVAQGGDARWRVDRLIDDSAQSPDQKERLHQRADEIFQTLFDTDVIETEDRDDGGKDYFLTVDVPDDFALDQPLSPFLLAALELLDPASPTYALDVISMVEATLEDPKQVLRAQERAARDKAMADMKADGLDYDERMDRLQDITYPKPLEDMLDAAFTQYRRDVPWANDYWLSPKSVIRDMVETASDFTGYIGRYNIARSEGTLLRYLSDAYRSLARTVPVDKRDEQLSDIIAWLRVLVRSIDSSLVDEWENAGSADASEAAAALAAPGRRDEVVEDRRGLTVLVRNALFRRVQLMDLDRPEELGALDKDWGYGVHEWEDALDDYYDAHEYVGVDAAARSADLFVLDDSHERDEHTWKVRQIIDDSDGDHDWAIVGVVDLDATQESGEVVFVDYSVAAA</sequence>
<organism evidence="7 8">
    <name type="scientific">Bifidobacterium lemurum</name>
    <dbReference type="NCBI Taxonomy" id="1603886"/>
    <lineage>
        <taxon>Bacteria</taxon>
        <taxon>Bacillati</taxon>
        <taxon>Actinomycetota</taxon>
        <taxon>Actinomycetes</taxon>
        <taxon>Bifidobacteriales</taxon>
        <taxon>Bifidobacteriaceae</taxon>
        <taxon>Bifidobacterium</taxon>
    </lineage>
</organism>
<dbReference type="EMBL" id="MWWX01000005">
    <property type="protein sequence ID" value="OZG62321.1"/>
    <property type="molecule type" value="Genomic_DNA"/>
</dbReference>
<reference evidence="7 8" key="1">
    <citation type="journal article" date="2017" name="BMC Genomics">
        <title>Comparative genomic and phylogenomic analyses of the Bifidobacteriaceae family.</title>
        <authorList>
            <person name="Lugli G.A."/>
            <person name="Milani C."/>
            <person name="Turroni F."/>
            <person name="Duranti S."/>
            <person name="Mancabelli L."/>
            <person name="Mangifesta M."/>
            <person name="Ferrario C."/>
            <person name="Modesto M."/>
            <person name="Mattarelli P."/>
            <person name="Jiri K."/>
            <person name="van Sinderen D."/>
            <person name="Ventura M."/>
        </authorList>
    </citation>
    <scope>NUCLEOTIDE SEQUENCE [LARGE SCALE GENOMIC DNA]</scope>
    <source>
        <strain evidence="7 8">DSM 28807</strain>
    </source>
</reference>
<dbReference type="Gene3D" id="3.40.50.300">
    <property type="entry name" value="P-loop containing nucleotide triphosphate hydrolases"/>
    <property type="match status" value="2"/>
</dbReference>
<dbReference type="GO" id="GO:0005524">
    <property type="term" value="F:ATP binding"/>
    <property type="evidence" value="ECO:0007669"/>
    <property type="project" value="UniProtKB-KW"/>
</dbReference>
<dbReference type="AlphaFoldDB" id="A0A261FT04"/>
<dbReference type="STRING" id="1603886.GCA_001895165_00274"/>
<dbReference type="PANTHER" id="PTHR12131">
    <property type="entry name" value="ATP-DEPENDENT RNA AND DNA HELICASE"/>
    <property type="match status" value="1"/>
</dbReference>
<dbReference type="PROSITE" id="PS51194">
    <property type="entry name" value="HELICASE_CTER"/>
    <property type="match status" value="1"/>
</dbReference>
<evidence type="ECO:0000256" key="3">
    <source>
        <dbReference type="ARBA" id="ARBA00022806"/>
    </source>
</evidence>
<dbReference type="InterPro" id="IPR001650">
    <property type="entry name" value="Helicase_C-like"/>
</dbReference>
<dbReference type="Pfam" id="PF12029">
    <property type="entry name" value="DUF3516"/>
    <property type="match status" value="1"/>
</dbReference>
<feature type="domain" description="Helicase ATP-binding" evidence="5">
    <location>
        <begin position="57"/>
        <end position="213"/>
    </location>
</feature>
<evidence type="ECO:0000259" key="5">
    <source>
        <dbReference type="PROSITE" id="PS51192"/>
    </source>
</evidence>
<dbReference type="SUPFAM" id="SSF52540">
    <property type="entry name" value="P-loop containing nucleoside triphosphate hydrolases"/>
    <property type="match status" value="1"/>
</dbReference>
<dbReference type="SMART" id="SM00490">
    <property type="entry name" value="HELICc"/>
    <property type="match status" value="1"/>
</dbReference>
<keyword evidence="3 7" id="KW-0347">Helicase</keyword>